<dbReference type="SUPFAM" id="SSF52743">
    <property type="entry name" value="Subtilisin-like"/>
    <property type="match status" value="1"/>
</dbReference>
<dbReference type="PROSITE" id="PS00136">
    <property type="entry name" value="SUBTILASE_ASP"/>
    <property type="match status" value="1"/>
</dbReference>
<evidence type="ECO:0000256" key="3">
    <source>
        <dbReference type="ARBA" id="ARBA00022729"/>
    </source>
</evidence>
<feature type="active site" description="Charge relay system" evidence="6">
    <location>
        <position position="184"/>
    </location>
</feature>
<feature type="domain" description="Inhibitor I9" evidence="9">
    <location>
        <begin position="32"/>
        <end position="102"/>
    </location>
</feature>
<dbReference type="InterPro" id="IPR023827">
    <property type="entry name" value="Peptidase_S8_Asp-AS"/>
</dbReference>
<evidence type="ECO:0000256" key="6">
    <source>
        <dbReference type="PROSITE-ProRule" id="PRU01240"/>
    </source>
</evidence>
<dbReference type="CDD" id="cd04077">
    <property type="entry name" value="Peptidases_S8_PCSK9_ProteinaseK_like"/>
    <property type="match status" value="1"/>
</dbReference>
<evidence type="ECO:0000313" key="11">
    <source>
        <dbReference type="Proteomes" id="UP000800035"/>
    </source>
</evidence>
<feature type="domain" description="Peptidase S8/S53" evidence="8">
    <location>
        <begin position="145"/>
        <end position="360"/>
    </location>
</feature>
<keyword evidence="4 6" id="KW-0378">Hydrolase</keyword>
<dbReference type="PANTHER" id="PTHR43806">
    <property type="entry name" value="PEPTIDASE S8"/>
    <property type="match status" value="1"/>
</dbReference>
<keyword evidence="2 6" id="KW-0645">Protease</keyword>
<sequence>MKTSIVTLSLCANIHCATLIPGTGTTNTVPNRYIVVYNNSTTDEVFNAHVTQQKATKNLEQNTVFNFGGLKGYTVKSSSEAITQLAESDDIAYIEPDHTISLPHSIPQAPLRPQKRNFQPNAPWNLARISHRAHGSTDYIFTPSTGTAIYVLDTGIRITHQAFSGRATHGFNAVGGSNDDINGHGTHVAGIVASLTYGVVRFADIVSVKVLDDSGSATISQIISGISWAVHDSQSKNRRNNSTTYATAVLAAGGSFSTALNAAIASAASAGLLFAVPAGSENTNAGSNSPASEPTACTVGATTMSDAKMSSSNWGAVVDIWAPGERILSSWITSHTSTMYLSGGSAAAAHIAGLGAYFLALEGPRGAVALCERLKEVATRNVLSGIPAGTANLLAYNLSGL</sequence>
<dbReference type="EMBL" id="ML976996">
    <property type="protein sequence ID" value="KAF1955139.1"/>
    <property type="molecule type" value="Genomic_DNA"/>
</dbReference>
<keyword evidence="11" id="KW-1185">Reference proteome</keyword>
<gene>
    <name evidence="10" type="ORF">CC80DRAFT_517312</name>
</gene>
<dbReference type="PANTHER" id="PTHR43806:SF11">
    <property type="entry name" value="CEREVISIN-RELATED"/>
    <property type="match status" value="1"/>
</dbReference>
<protein>
    <submittedName>
        <fullName evidence="10">Protease</fullName>
    </submittedName>
</protein>
<dbReference type="InterPro" id="IPR050131">
    <property type="entry name" value="Peptidase_S8_subtilisin-like"/>
</dbReference>
<dbReference type="AlphaFoldDB" id="A0A6A5TTS0"/>
<keyword evidence="3 7" id="KW-0732">Signal</keyword>
<dbReference type="InterPro" id="IPR036852">
    <property type="entry name" value="Peptidase_S8/S53_dom_sf"/>
</dbReference>
<evidence type="ECO:0000256" key="1">
    <source>
        <dbReference type="ARBA" id="ARBA00011073"/>
    </source>
</evidence>
<evidence type="ECO:0000256" key="7">
    <source>
        <dbReference type="SAM" id="SignalP"/>
    </source>
</evidence>
<evidence type="ECO:0000259" key="8">
    <source>
        <dbReference type="Pfam" id="PF00082"/>
    </source>
</evidence>
<dbReference type="Gene3D" id="3.30.70.80">
    <property type="entry name" value="Peptidase S8 propeptide/proteinase inhibitor I9"/>
    <property type="match status" value="1"/>
</dbReference>
<dbReference type="Gene3D" id="3.40.50.200">
    <property type="entry name" value="Peptidase S8/S53 domain"/>
    <property type="match status" value="1"/>
</dbReference>
<dbReference type="InterPro" id="IPR015500">
    <property type="entry name" value="Peptidase_S8_subtilisin-rel"/>
</dbReference>
<dbReference type="InterPro" id="IPR010259">
    <property type="entry name" value="S8pro/Inhibitor_I9"/>
</dbReference>
<evidence type="ECO:0000256" key="2">
    <source>
        <dbReference type="ARBA" id="ARBA00022670"/>
    </source>
</evidence>
<dbReference type="InterPro" id="IPR037045">
    <property type="entry name" value="S8pro/Inhibitor_I9_sf"/>
</dbReference>
<name>A0A6A5TTS0_9PLEO</name>
<dbReference type="Pfam" id="PF05922">
    <property type="entry name" value="Inhibitor_I9"/>
    <property type="match status" value="1"/>
</dbReference>
<dbReference type="GO" id="GO:0004252">
    <property type="term" value="F:serine-type endopeptidase activity"/>
    <property type="evidence" value="ECO:0007669"/>
    <property type="project" value="UniProtKB-UniRule"/>
</dbReference>
<feature type="signal peptide" evidence="7">
    <location>
        <begin position="1"/>
        <end position="16"/>
    </location>
</feature>
<dbReference type="PRINTS" id="PR00723">
    <property type="entry name" value="SUBTILISIN"/>
</dbReference>
<dbReference type="FunFam" id="3.40.50.200:FF:000014">
    <property type="entry name" value="Proteinase K"/>
    <property type="match status" value="1"/>
</dbReference>
<dbReference type="PROSITE" id="PS00137">
    <property type="entry name" value="SUBTILASE_HIS"/>
    <property type="match status" value="1"/>
</dbReference>
<proteinExistence type="inferred from homology"/>
<feature type="active site" description="Charge relay system" evidence="6">
    <location>
        <position position="345"/>
    </location>
</feature>
<dbReference type="GO" id="GO:0005576">
    <property type="term" value="C:extracellular region"/>
    <property type="evidence" value="ECO:0007669"/>
    <property type="project" value="UniProtKB-ARBA"/>
</dbReference>
<dbReference type="SUPFAM" id="SSF54897">
    <property type="entry name" value="Protease propeptides/inhibitors"/>
    <property type="match status" value="1"/>
</dbReference>
<evidence type="ECO:0000256" key="4">
    <source>
        <dbReference type="ARBA" id="ARBA00022801"/>
    </source>
</evidence>
<dbReference type="InterPro" id="IPR034193">
    <property type="entry name" value="PCSK9_ProteinaseK-like"/>
</dbReference>
<keyword evidence="5 6" id="KW-0720">Serine protease</keyword>
<dbReference type="InterPro" id="IPR000209">
    <property type="entry name" value="Peptidase_S8/S53_dom"/>
</dbReference>
<evidence type="ECO:0000259" key="9">
    <source>
        <dbReference type="Pfam" id="PF05922"/>
    </source>
</evidence>
<dbReference type="OrthoDB" id="206201at2759"/>
<comment type="similarity">
    <text evidence="1 6">Belongs to the peptidase S8 family.</text>
</comment>
<dbReference type="GO" id="GO:0006508">
    <property type="term" value="P:proteolysis"/>
    <property type="evidence" value="ECO:0007669"/>
    <property type="project" value="UniProtKB-KW"/>
</dbReference>
<organism evidence="10 11">
    <name type="scientific">Byssothecium circinans</name>
    <dbReference type="NCBI Taxonomy" id="147558"/>
    <lineage>
        <taxon>Eukaryota</taxon>
        <taxon>Fungi</taxon>
        <taxon>Dikarya</taxon>
        <taxon>Ascomycota</taxon>
        <taxon>Pezizomycotina</taxon>
        <taxon>Dothideomycetes</taxon>
        <taxon>Pleosporomycetidae</taxon>
        <taxon>Pleosporales</taxon>
        <taxon>Massarineae</taxon>
        <taxon>Massarinaceae</taxon>
        <taxon>Byssothecium</taxon>
    </lineage>
</organism>
<feature type="chain" id="PRO_5025629313" evidence="7">
    <location>
        <begin position="17"/>
        <end position="401"/>
    </location>
</feature>
<evidence type="ECO:0000256" key="5">
    <source>
        <dbReference type="ARBA" id="ARBA00022825"/>
    </source>
</evidence>
<accession>A0A6A5TTS0</accession>
<dbReference type="Proteomes" id="UP000800035">
    <property type="component" value="Unassembled WGS sequence"/>
</dbReference>
<reference evidence="10" key="1">
    <citation type="journal article" date="2020" name="Stud. Mycol.">
        <title>101 Dothideomycetes genomes: a test case for predicting lifestyles and emergence of pathogens.</title>
        <authorList>
            <person name="Haridas S."/>
            <person name="Albert R."/>
            <person name="Binder M."/>
            <person name="Bloem J."/>
            <person name="Labutti K."/>
            <person name="Salamov A."/>
            <person name="Andreopoulos B."/>
            <person name="Baker S."/>
            <person name="Barry K."/>
            <person name="Bills G."/>
            <person name="Bluhm B."/>
            <person name="Cannon C."/>
            <person name="Castanera R."/>
            <person name="Culley D."/>
            <person name="Daum C."/>
            <person name="Ezra D."/>
            <person name="Gonzalez J."/>
            <person name="Henrissat B."/>
            <person name="Kuo A."/>
            <person name="Liang C."/>
            <person name="Lipzen A."/>
            <person name="Lutzoni F."/>
            <person name="Magnuson J."/>
            <person name="Mondo S."/>
            <person name="Nolan M."/>
            <person name="Ohm R."/>
            <person name="Pangilinan J."/>
            <person name="Park H.-J."/>
            <person name="Ramirez L."/>
            <person name="Alfaro M."/>
            <person name="Sun H."/>
            <person name="Tritt A."/>
            <person name="Yoshinaga Y."/>
            <person name="Zwiers L.-H."/>
            <person name="Turgeon B."/>
            <person name="Goodwin S."/>
            <person name="Spatafora J."/>
            <person name="Crous P."/>
            <person name="Grigoriev I."/>
        </authorList>
    </citation>
    <scope>NUCLEOTIDE SEQUENCE</scope>
    <source>
        <strain evidence="10">CBS 675.92</strain>
    </source>
</reference>
<dbReference type="Pfam" id="PF00082">
    <property type="entry name" value="Peptidase_S8"/>
    <property type="match status" value="1"/>
</dbReference>
<dbReference type="PROSITE" id="PS51892">
    <property type="entry name" value="SUBTILASE"/>
    <property type="match status" value="1"/>
</dbReference>
<evidence type="ECO:0000313" key="10">
    <source>
        <dbReference type="EMBL" id="KAF1955139.1"/>
    </source>
</evidence>
<dbReference type="InterPro" id="IPR022398">
    <property type="entry name" value="Peptidase_S8_His-AS"/>
</dbReference>
<feature type="active site" description="Charge relay system" evidence="6">
    <location>
        <position position="153"/>
    </location>
</feature>